<accession>A0A7C8JI43</accession>
<evidence type="ECO:0000256" key="1">
    <source>
        <dbReference type="SAM" id="MobiDB-lite"/>
    </source>
</evidence>
<dbReference type="EMBL" id="WIQW01000048">
    <property type="protein sequence ID" value="KAF3093399.1"/>
    <property type="molecule type" value="Genomic_DNA"/>
</dbReference>
<dbReference type="AlphaFoldDB" id="A0A7C8JI43"/>
<name>A0A7C8JI43_ORBOL</name>
<comment type="caution">
    <text evidence="2">The sequence shown here is derived from an EMBL/GenBank/DDBJ whole genome shotgun (WGS) entry which is preliminary data.</text>
</comment>
<feature type="region of interest" description="Disordered" evidence="1">
    <location>
        <begin position="21"/>
        <end position="56"/>
    </location>
</feature>
<evidence type="ECO:0000313" key="3">
    <source>
        <dbReference type="Proteomes" id="UP000475325"/>
    </source>
</evidence>
<gene>
    <name evidence="2" type="ORF">TWF102_007949</name>
</gene>
<evidence type="ECO:0000313" key="2">
    <source>
        <dbReference type="EMBL" id="KAF3093399.1"/>
    </source>
</evidence>
<sequence>MPMWGRRTALNLGSMQLRNITTPAGFNSLSKSESEGERQEKKRKKEKKKIDLRRGKKEIYTEHSGLDSIHLDSRTSPTEESTYFTYTSSKLSQRFHN</sequence>
<dbReference type="Proteomes" id="UP000475325">
    <property type="component" value="Unassembled WGS sequence"/>
</dbReference>
<reference evidence="2 3" key="1">
    <citation type="submission" date="2019-06" db="EMBL/GenBank/DDBJ databases">
        <authorList>
            <person name="Palmer J.M."/>
        </authorList>
    </citation>
    <scope>NUCLEOTIDE SEQUENCE [LARGE SCALE GENOMIC DNA]</scope>
    <source>
        <strain evidence="2 3">TWF102</strain>
    </source>
</reference>
<proteinExistence type="predicted"/>
<protein>
    <submittedName>
        <fullName evidence="2">Uncharacterized protein</fullName>
    </submittedName>
</protein>
<organism evidence="2 3">
    <name type="scientific">Orbilia oligospora</name>
    <name type="common">Nematode-trapping fungus</name>
    <name type="synonym">Arthrobotrys oligospora</name>
    <dbReference type="NCBI Taxonomy" id="2813651"/>
    <lineage>
        <taxon>Eukaryota</taxon>
        <taxon>Fungi</taxon>
        <taxon>Dikarya</taxon>
        <taxon>Ascomycota</taxon>
        <taxon>Pezizomycotina</taxon>
        <taxon>Orbiliomycetes</taxon>
        <taxon>Orbiliales</taxon>
        <taxon>Orbiliaceae</taxon>
        <taxon>Orbilia</taxon>
    </lineage>
</organism>